<dbReference type="EnsemblProtists" id="EOD17089">
    <property type="protein sequence ID" value="EOD17089"/>
    <property type="gene ID" value="EMIHUDRAFT_470333"/>
</dbReference>
<dbReference type="HOGENOM" id="CLU_814902_0_0_1"/>
<evidence type="ECO:0000313" key="2">
    <source>
        <dbReference type="EnsemblProtists" id="EOD17089"/>
    </source>
</evidence>
<sequence>MSAGRGRGDGKRPAHLAFLDGPDKRREPEPAAKSDRATFLRDEHGELVVIKPGEELPQEEKTAEDEQYEAYLQGRASGAIRAINGYSDGVDRAALADSASARDAEQQSERHHKPASAYNRAAKFKKRSESSSAGASEETVRSAAASMDEAMKRAREASDSEDEDVLSLGAAALADKAMGVYNEPVSSMLQRDVHGNDLRLPALERKLRRFSECFSEEASVRTVDGRPVLPDFEALKKRRPGTQMPETRPLCSGWRLRRRALGYTVWPLHPRCIRSRCTVYDTPCSHPGLRCTRTPRYGTVFRESGVGLRGGWRRRYCWQAAGGKASSPRMIEQGVLGQSYQ</sequence>
<proteinExistence type="predicted"/>
<feature type="compositionally biased region" description="Basic and acidic residues" evidence="1">
    <location>
        <begin position="149"/>
        <end position="158"/>
    </location>
</feature>
<reference evidence="2" key="2">
    <citation type="submission" date="2024-10" db="UniProtKB">
        <authorList>
            <consortium name="EnsemblProtists"/>
        </authorList>
    </citation>
    <scope>IDENTIFICATION</scope>
</reference>
<keyword evidence="3" id="KW-1185">Reference proteome</keyword>
<dbReference type="Proteomes" id="UP000013827">
    <property type="component" value="Unassembled WGS sequence"/>
</dbReference>
<dbReference type="PaxDb" id="2903-EOD17089"/>
<evidence type="ECO:0000313" key="3">
    <source>
        <dbReference type="Proteomes" id="UP000013827"/>
    </source>
</evidence>
<evidence type="ECO:0000256" key="1">
    <source>
        <dbReference type="SAM" id="MobiDB-lite"/>
    </source>
</evidence>
<dbReference type="GeneID" id="17263244"/>
<name>A0A0D3J0Q4_EMIH1</name>
<accession>A0A0D3J0Q4</accession>
<protein>
    <submittedName>
        <fullName evidence="2">Uncharacterized protein</fullName>
    </submittedName>
</protein>
<feature type="compositionally biased region" description="Basic and acidic residues" evidence="1">
    <location>
        <begin position="100"/>
        <end position="109"/>
    </location>
</feature>
<dbReference type="KEGG" id="ehx:EMIHUDRAFT_470333"/>
<feature type="region of interest" description="Disordered" evidence="1">
    <location>
        <begin position="96"/>
        <end position="163"/>
    </location>
</feature>
<feature type="region of interest" description="Disordered" evidence="1">
    <location>
        <begin position="1"/>
        <end position="38"/>
    </location>
</feature>
<reference evidence="3" key="1">
    <citation type="journal article" date="2013" name="Nature">
        <title>Pan genome of the phytoplankton Emiliania underpins its global distribution.</title>
        <authorList>
            <person name="Read B.A."/>
            <person name="Kegel J."/>
            <person name="Klute M.J."/>
            <person name="Kuo A."/>
            <person name="Lefebvre S.C."/>
            <person name="Maumus F."/>
            <person name="Mayer C."/>
            <person name="Miller J."/>
            <person name="Monier A."/>
            <person name="Salamov A."/>
            <person name="Young J."/>
            <person name="Aguilar M."/>
            <person name="Claverie J.M."/>
            <person name="Frickenhaus S."/>
            <person name="Gonzalez K."/>
            <person name="Herman E.K."/>
            <person name="Lin Y.C."/>
            <person name="Napier J."/>
            <person name="Ogata H."/>
            <person name="Sarno A.F."/>
            <person name="Shmutz J."/>
            <person name="Schroeder D."/>
            <person name="de Vargas C."/>
            <person name="Verret F."/>
            <person name="von Dassow P."/>
            <person name="Valentin K."/>
            <person name="Van de Peer Y."/>
            <person name="Wheeler G."/>
            <person name="Dacks J.B."/>
            <person name="Delwiche C.F."/>
            <person name="Dyhrman S.T."/>
            <person name="Glockner G."/>
            <person name="John U."/>
            <person name="Richards T."/>
            <person name="Worden A.Z."/>
            <person name="Zhang X."/>
            <person name="Grigoriev I.V."/>
            <person name="Allen A.E."/>
            <person name="Bidle K."/>
            <person name="Borodovsky M."/>
            <person name="Bowler C."/>
            <person name="Brownlee C."/>
            <person name="Cock J.M."/>
            <person name="Elias M."/>
            <person name="Gladyshev V.N."/>
            <person name="Groth M."/>
            <person name="Guda C."/>
            <person name="Hadaegh A."/>
            <person name="Iglesias-Rodriguez M.D."/>
            <person name="Jenkins J."/>
            <person name="Jones B.M."/>
            <person name="Lawson T."/>
            <person name="Leese F."/>
            <person name="Lindquist E."/>
            <person name="Lobanov A."/>
            <person name="Lomsadze A."/>
            <person name="Malik S.B."/>
            <person name="Marsh M.E."/>
            <person name="Mackinder L."/>
            <person name="Mock T."/>
            <person name="Mueller-Roeber B."/>
            <person name="Pagarete A."/>
            <person name="Parker M."/>
            <person name="Probert I."/>
            <person name="Quesneville H."/>
            <person name="Raines C."/>
            <person name="Rensing S.A."/>
            <person name="Riano-Pachon D.M."/>
            <person name="Richier S."/>
            <person name="Rokitta S."/>
            <person name="Shiraiwa Y."/>
            <person name="Soanes D.M."/>
            <person name="van der Giezen M."/>
            <person name="Wahlund T.M."/>
            <person name="Williams B."/>
            <person name="Wilson W."/>
            <person name="Wolfe G."/>
            <person name="Wurch L.L."/>
        </authorList>
    </citation>
    <scope>NUCLEOTIDE SEQUENCE</scope>
</reference>
<feature type="compositionally biased region" description="Basic and acidic residues" evidence="1">
    <location>
        <begin position="1"/>
        <end position="12"/>
    </location>
</feature>
<dbReference type="AlphaFoldDB" id="A0A0D3J0Q4"/>
<dbReference type="RefSeq" id="XP_005769518.1">
    <property type="nucleotide sequence ID" value="XM_005769461.1"/>
</dbReference>
<organism evidence="2 3">
    <name type="scientific">Emiliania huxleyi (strain CCMP1516)</name>
    <dbReference type="NCBI Taxonomy" id="280463"/>
    <lineage>
        <taxon>Eukaryota</taxon>
        <taxon>Haptista</taxon>
        <taxon>Haptophyta</taxon>
        <taxon>Prymnesiophyceae</taxon>
        <taxon>Isochrysidales</taxon>
        <taxon>Noelaerhabdaceae</taxon>
        <taxon>Emiliania</taxon>
    </lineage>
</organism>
<feature type="compositionally biased region" description="Basic and acidic residues" evidence="1">
    <location>
        <begin position="21"/>
        <end position="38"/>
    </location>
</feature>